<name>A0A520KK01_9CREN</name>
<keyword evidence="1" id="KW-1133">Transmembrane helix</keyword>
<keyword evidence="1" id="KW-0472">Membrane</keyword>
<evidence type="ECO:0008006" key="4">
    <source>
        <dbReference type="Google" id="ProtNLM"/>
    </source>
</evidence>
<keyword evidence="1" id="KW-0812">Transmembrane</keyword>
<dbReference type="RefSeq" id="WP_125672332.1">
    <property type="nucleotide sequence ID" value="NZ_RCOS01000141.1"/>
</dbReference>
<evidence type="ECO:0000313" key="3">
    <source>
        <dbReference type="Proteomes" id="UP000316217"/>
    </source>
</evidence>
<dbReference type="Proteomes" id="UP000316217">
    <property type="component" value="Unassembled WGS sequence"/>
</dbReference>
<accession>A0A520KK01</accession>
<sequence>MPGISGFVITLVVSTFVLWLAQKMVLPREKEKGIISVLALAIIWSLIEEVLNFIFSLTPFGIIEKIITLILWVWILKAWFKVGWLQAAAISLVAWIIMIFVKGLLGILHIAI</sequence>
<feature type="transmembrane region" description="Helical" evidence="1">
    <location>
        <begin position="6"/>
        <end position="22"/>
    </location>
</feature>
<dbReference type="AlphaFoldDB" id="A0A520KK01"/>
<organism evidence="2 3">
    <name type="scientific">Candidatus Methanodesulfokora washburnensis</name>
    <dbReference type="NCBI Taxonomy" id="2478471"/>
    <lineage>
        <taxon>Archaea</taxon>
        <taxon>Thermoproteota</taxon>
        <taxon>Candidatus Korarchaeia</taxon>
        <taxon>Candidatus Korarchaeia incertae sedis</taxon>
        <taxon>Candidatus Methanodesulfokora</taxon>
    </lineage>
</organism>
<reference evidence="2 3" key="1">
    <citation type="journal article" date="2019" name="Nat. Microbiol.">
        <title>Wide diversity of methane and short-chain alkane metabolisms in uncultured archaea.</title>
        <authorList>
            <person name="Borrel G."/>
            <person name="Adam P.S."/>
            <person name="McKay L.J."/>
            <person name="Chen L.X."/>
            <person name="Sierra-Garcia I.N."/>
            <person name="Sieber C.M."/>
            <person name="Letourneur Q."/>
            <person name="Ghozlane A."/>
            <person name="Andersen G.L."/>
            <person name="Li W.J."/>
            <person name="Hallam S.J."/>
            <person name="Muyzer G."/>
            <person name="de Oliveira V.M."/>
            <person name="Inskeep W.P."/>
            <person name="Banfield J.F."/>
            <person name="Gribaldo S."/>
        </authorList>
    </citation>
    <scope>NUCLEOTIDE SEQUENCE [LARGE SCALE GENOMIC DNA]</scope>
    <source>
        <strain evidence="2">NM4</strain>
    </source>
</reference>
<proteinExistence type="predicted"/>
<feature type="transmembrane region" description="Helical" evidence="1">
    <location>
        <begin position="92"/>
        <end position="111"/>
    </location>
</feature>
<protein>
    <recommendedName>
        <fullName evidence="4">CPBP family intramembrane metalloprotease</fullName>
    </recommendedName>
</protein>
<gene>
    <name evidence="2" type="ORF">EF810_04975</name>
</gene>
<evidence type="ECO:0000256" key="1">
    <source>
        <dbReference type="SAM" id="Phobius"/>
    </source>
</evidence>
<feature type="transmembrane region" description="Helical" evidence="1">
    <location>
        <begin position="34"/>
        <end position="55"/>
    </location>
</feature>
<feature type="transmembrane region" description="Helical" evidence="1">
    <location>
        <begin position="61"/>
        <end position="80"/>
    </location>
</feature>
<dbReference type="OrthoDB" id="380810at2157"/>
<evidence type="ECO:0000313" key="2">
    <source>
        <dbReference type="EMBL" id="RZN61419.1"/>
    </source>
</evidence>
<dbReference type="EMBL" id="RXII01000075">
    <property type="protein sequence ID" value="RZN61419.1"/>
    <property type="molecule type" value="Genomic_DNA"/>
</dbReference>
<comment type="caution">
    <text evidence="2">The sequence shown here is derived from an EMBL/GenBank/DDBJ whole genome shotgun (WGS) entry which is preliminary data.</text>
</comment>